<evidence type="ECO:0000313" key="2">
    <source>
        <dbReference type="Proteomes" id="UP001549799"/>
    </source>
</evidence>
<dbReference type="InterPro" id="IPR018673">
    <property type="entry name" value="DUF2141"/>
</dbReference>
<dbReference type="EMBL" id="JBEXAE010000001">
    <property type="protein sequence ID" value="MET6989722.1"/>
    <property type="molecule type" value="Genomic_DNA"/>
</dbReference>
<comment type="caution">
    <text evidence="1">The sequence shown here is derived from an EMBL/GenBank/DDBJ whole genome shotgun (WGS) entry which is preliminary data.</text>
</comment>
<reference evidence="1 2" key="1">
    <citation type="submission" date="2024-07" db="EMBL/GenBank/DDBJ databases">
        <title>The genome sequence of type strain Sediminicola arcticus GDMCC 1.2805.</title>
        <authorList>
            <person name="Liu Y."/>
        </authorList>
    </citation>
    <scope>NUCLEOTIDE SEQUENCE [LARGE SCALE GENOMIC DNA]</scope>
    <source>
        <strain evidence="1 2">GDMCC 1.2805</strain>
    </source>
</reference>
<keyword evidence="2" id="KW-1185">Reference proteome</keyword>
<dbReference type="Proteomes" id="UP001549799">
    <property type="component" value="Unassembled WGS sequence"/>
</dbReference>
<protein>
    <submittedName>
        <fullName evidence="1">DUF2141 domain-containing protein</fullName>
    </submittedName>
</protein>
<accession>A0ABV2SRE5</accession>
<dbReference type="Pfam" id="PF09912">
    <property type="entry name" value="DUF2141"/>
    <property type="match status" value="1"/>
</dbReference>
<proteinExistence type="predicted"/>
<name>A0ABV2SRE5_9FLAO</name>
<evidence type="ECO:0000313" key="1">
    <source>
        <dbReference type="EMBL" id="MET6989722.1"/>
    </source>
</evidence>
<sequence>MRYLLLIFFIPIIGFSQNNLTIDVEGVASSEGRISVAVYNTSSGFLKFDAVYRSDSAAAKKKKTNLVIANLPNGTYALAVFHDKNENDILDTNWLGIPKESIGFSNAKMKTFGPPSFEDCAFKLEGDTQIRLELN</sequence>
<organism evidence="1 2">
    <name type="scientific">Sediminicola arcticus</name>
    <dbReference type="NCBI Taxonomy" id="1574308"/>
    <lineage>
        <taxon>Bacteria</taxon>
        <taxon>Pseudomonadati</taxon>
        <taxon>Bacteroidota</taxon>
        <taxon>Flavobacteriia</taxon>
        <taxon>Flavobacteriales</taxon>
        <taxon>Flavobacteriaceae</taxon>
        <taxon>Sediminicola</taxon>
    </lineage>
</organism>
<gene>
    <name evidence="1" type="ORF">ABXZ36_03555</name>
</gene>
<dbReference type="RefSeq" id="WP_354614095.1">
    <property type="nucleotide sequence ID" value="NZ_JBEXAE010000001.1"/>
</dbReference>